<dbReference type="PANTHER" id="PTHR31118">
    <property type="entry name" value="CYCLASE-LIKE PROTEIN 2"/>
    <property type="match status" value="1"/>
</dbReference>
<dbReference type="Proteomes" id="UP000008811">
    <property type="component" value="Chromosome"/>
</dbReference>
<accession>B3QLS9</accession>
<dbReference type="SUPFAM" id="SSF102198">
    <property type="entry name" value="Putative cyclase"/>
    <property type="match status" value="1"/>
</dbReference>
<dbReference type="PANTHER" id="PTHR31118:SF12">
    <property type="entry name" value="CYCLASE-LIKE PROTEIN 2"/>
    <property type="match status" value="1"/>
</dbReference>
<evidence type="ECO:0000313" key="1">
    <source>
        <dbReference type="EMBL" id="ACF12415.1"/>
    </source>
</evidence>
<evidence type="ECO:0000313" key="2">
    <source>
        <dbReference type="Proteomes" id="UP000008811"/>
    </source>
</evidence>
<gene>
    <name evidence="1" type="ordered locus">Cpar_2028</name>
</gene>
<keyword evidence="2" id="KW-1185">Reference proteome</keyword>
<dbReference type="InterPro" id="IPR007325">
    <property type="entry name" value="KFase/CYL"/>
</dbReference>
<dbReference type="InterPro" id="IPR037175">
    <property type="entry name" value="KFase_sf"/>
</dbReference>
<dbReference type="AlphaFoldDB" id="B3QLS9"/>
<protein>
    <submittedName>
        <fullName evidence="1">Cyclase family protein</fullName>
    </submittedName>
</protein>
<sequence length="217" mass="23282">MRIVDLSHPISPAMPVWPGTPAPEFSDLCTVGRDGFGERWMQLSSHTGTHLDAPAHLFEGAASLDRMSVERFIGKGALLDLRGASSGLVSLDQLRVIQPSIEKADFLLLHVGWSRFWGTAEYDRNYPVLSSEAATWLAGLGLKGVGIDAPSFDDPDSEALPIHRCLLGSGLLLIENLTALDQLGDSDFLLSVLPLPISGAEASPVRAVAVIPSFEIK</sequence>
<dbReference type="GO" id="GO:0004061">
    <property type="term" value="F:arylformamidase activity"/>
    <property type="evidence" value="ECO:0007669"/>
    <property type="project" value="InterPro"/>
</dbReference>
<proteinExistence type="predicted"/>
<reference evidence="1" key="1">
    <citation type="submission" date="2008-06" db="EMBL/GenBank/DDBJ databases">
        <title>Complete sequence of Chlorobaculum parvum NCIB 8327.</title>
        <authorList>
            <consortium name="US DOE Joint Genome Institute"/>
            <person name="Lucas S."/>
            <person name="Copeland A."/>
            <person name="Lapidus A."/>
            <person name="Glavina del Rio T."/>
            <person name="Dalin E."/>
            <person name="Tice H."/>
            <person name="Bruce D."/>
            <person name="Goodwin L."/>
            <person name="Pitluck S."/>
            <person name="Schmutz J."/>
            <person name="Larimer F."/>
            <person name="Land M."/>
            <person name="Hauser L."/>
            <person name="Kyrpides N."/>
            <person name="Mikhailova N."/>
            <person name="Zhao F."/>
            <person name="Li T."/>
            <person name="Liu Z."/>
            <person name="Overmann J."/>
            <person name="Bryant D.A."/>
            <person name="Richardson P."/>
        </authorList>
    </citation>
    <scope>NUCLEOTIDE SEQUENCE [LARGE SCALE GENOMIC DNA]</scope>
    <source>
        <strain evidence="1">NCIB 8327</strain>
    </source>
</reference>
<dbReference type="KEGG" id="cpc:Cpar_2028"/>
<dbReference type="Gene3D" id="3.50.30.50">
    <property type="entry name" value="Putative cyclase"/>
    <property type="match status" value="1"/>
</dbReference>
<dbReference type="GO" id="GO:0019441">
    <property type="term" value="P:L-tryptophan catabolic process to kynurenine"/>
    <property type="evidence" value="ECO:0007669"/>
    <property type="project" value="InterPro"/>
</dbReference>
<dbReference type="eggNOG" id="COG1878">
    <property type="taxonomic scope" value="Bacteria"/>
</dbReference>
<organism evidence="1 2">
    <name type="scientific">Chlorobaculum parvum (strain DSM 263 / NCIMB 8327)</name>
    <name type="common">Chlorobium vibrioforme subsp. thiosulfatophilum</name>
    <dbReference type="NCBI Taxonomy" id="517417"/>
    <lineage>
        <taxon>Bacteria</taxon>
        <taxon>Pseudomonadati</taxon>
        <taxon>Chlorobiota</taxon>
        <taxon>Chlorobiia</taxon>
        <taxon>Chlorobiales</taxon>
        <taxon>Chlorobiaceae</taxon>
        <taxon>Chlorobaculum</taxon>
    </lineage>
</organism>
<dbReference type="EMBL" id="CP001099">
    <property type="protein sequence ID" value="ACF12415.1"/>
    <property type="molecule type" value="Genomic_DNA"/>
</dbReference>
<name>B3QLS9_CHLP8</name>
<dbReference type="RefSeq" id="WP_012503248.1">
    <property type="nucleotide sequence ID" value="NC_011027.1"/>
</dbReference>
<dbReference type="Pfam" id="PF04199">
    <property type="entry name" value="Cyclase"/>
    <property type="match status" value="1"/>
</dbReference>
<dbReference type="HOGENOM" id="CLU_030671_3_0_10"/>
<dbReference type="OrthoDB" id="9796085at2"/>
<dbReference type="STRING" id="517417.Cpar_2028"/>